<feature type="active site" evidence="8">
    <location>
        <position position="55"/>
    </location>
</feature>
<dbReference type="SUPFAM" id="SSF47384">
    <property type="entry name" value="Homodimeric domain of signal transducing histidine kinase"/>
    <property type="match status" value="1"/>
</dbReference>
<dbReference type="InterPro" id="IPR000673">
    <property type="entry name" value="Sig_transdc_resp-reg_Me-estase"/>
</dbReference>
<dbReference type="CDD" id="cd00082">
    <property type="entry name" value="HisKA"/>
    <property type="match status" value="1"/>
</dbReference>
<dbReference type="InterPro" id="IPR004358">
    <property type="entry name" value="Sig_transdc_His_kin-like_C"/>
</dbReference>
<dbReference type="InterPro" id="IPR029016">
    <property type="entry name" value="GAF-like_dom_sf"/>
</dbReference>
<evidence type="ECO:0000256" key="6">
    <source>
        <dbReference type="ARBA" id="ARBA00022777"/>
    </source>
</evidence>
<dbReference type="PROSITE" id="PS50110">
    <property type="entry name" value="RESPONSE_REGULATORY"/>
    <property type="match status" value="1"/>
</dbReference>
<dbReference type="Pfam" id="PF00072">
    <property type="entry name" value="Response_reg"/>
    <property type="match status" value="1"/>
</dbReference>
<dbReference type="Gene3D" id="3.30.450.20">
    <property type="entry name" value="PAS domain"/>
    <property type="match status" value="1"/>
</dbReference>
<dbReference type="InterPro" id="IPR005467">
    <property type="entry name" value="His_kinase_dom"/>
</dbReference>
<keyword evidence="8" id="KW-0145">Chemotaxis</keyword>
<dbReference type="Pfam" id="PF02518">
    <property type="entry name" value="HATPase_c"/>
    <property type="match status" value="1"/>
</dbReference>
<feature type="domain" description="Response regulatory" evidence="11">
    <location>
        <begin position="828"/>
        <end position="943"/>
    </location>
</feature>
<proteinExistence type="predicted"/>
<dbReference type="SMART" id="SM00387">
    <property type="entry name" value="HATPase_c"/>
    <property type="match status" value="1"/>
</dbReference>
<dbReference type="Gene3D" id="3.30.450.40">
    <property type="match status" value="3"/>
</dbReference>
<name>A0ABN6CQP1_9ACTN</name>
<dbReference type="CDD" id="cd00130">
    <property type="entry name" value="PAS"/>
    <property type="match status" value="1"/>
</dbReference>
<dbReference type="PRINTS" id="PR00344">
    <property type="entry name" value="BCTRLSENSOR"/>
</dbReference>
<dbReference type="InterPro" id="IPR036097">
    <property type="entry name" value="HisK_dim/P_sf"/>
</dbReference>
<dbReference type="InterPro" id="IPR036890">
    <property type="entry name" value="HATPase_C_sf"/>
</dbReference>
<keyword evidence="4 9" id="KW-0597">Phosphoprotein</keyword>
<protein>
    <recommendedName>
        <fullName evidence="3">histidine kinase</fullName>
        <ecNumber evidence="3">2.7.13.3</ecNumber>
    </recommendedName>
</protein>
<dbReference type="RefSeq" id="WP_212846725.1">
    <property type="nucleotide sequence ID" value="NZ_AP023356.1"/>
</dbReference>
<dbReference type="SUPFAM" id="SSF55781">
    <property type="entry name" value="GAF domain-like"/>
    <property type="match status" value="4"/>
</dbReference>
<dbReference type="PROSITE" id="PS50109">
    <property type="entry name" value="HIS_KIN"/>
    <property type="match status" value="1"/>
</dbReference>
<dbReference type="Gene3D" id="1.10.287.130">
    <property type="match status" value="1"/>
</dbReference>
<dbReference type="InterPro" id="IPR003594">
    <property type="entry name" value="HATPase_dom"/>
</dbReference>
<dbReference type="InterPro" id="IPR000014">
    <property type="entry name" value="PAS"/>
</dbReference>
<dbReference type="Gene3D" id="3.40.50.180">
    <property type="entry name" value="Methylesterase CheB, C-terminal domain"/>
    <property type="match status" value="1"/>
</dbReference>
<evidence type="ECO:0000256" key="2">
    <source>
        <dbReference type="ARBA" id="ARBA00004236"/>
    </source>
</evidence>
<sequence>MAQPPTGSGSAAQDMQGRGVEVVALVTSAGGLDALSAVLRGLPRDFPAAIVLTQHLGGQGSALVEILARRIALPIRWARGGDGIEPGTVTVCPPRSVLEVLPDCTCAVRPAESVLADRPLDALLTSVGDSFGAASLAVVLTGMGRDGAAGAAAVRAAGGRVIAQSEDTAEQPSMPAAAVAAGAVDLVLPLFEIGPVLVDVALGRRLPLARSEAEAIRATFGNEGVMAGQAAVLDWSRTRLGPVSGWSPTLRSVLRVMMASPDPGYVLWGKDFLWFNNDHALPFLPGREAEVLGRPTRELFPEVFEQSRVVYDQVLAGASARHPQASYTYLVNGRMRQIWFNLTDVPIYEFDGTVGGILRTITDGTAEVLSARRLAVLDALASAPRAGSRRQALAEALEIMAGSADVVYAIAYLLDAQATGAGLVGAVGVEEGSPLAPRHLRLAPGAAWPLGQLTEPVTVDDLATRFPGHVVAADRPAPEIAVVHPLHDEANDRVVGALVFGVDRYLVFDEGYSGFLTLVADAVAARMADAHARQRERERLQRLADLDRAKTEFFSNVSHEFRTPLTLMLGPLEELGRDGDGLKPEQRADIDLVRRNARRLLRLVGTMLDFSQIEAGRLRATFAPVDLAERTREIVAQFESAARRAGVRLDAEIAPLPEPVWVDAEMWEKIVSNLVSNALKFTFEGGVRVTLRALPQHAELVVRDTGVGIPQEELPHVFKRFHRVRDTRARTHEGAGIGLALVDELVRRHHGRVRVTSTVGEGTTFTIWIPSRRRPVASDAAPSADPPLQVAAAMAEEASSWGDAPAAELFADDGTARHELGGYAPAAHILVVDDNQDMRDYLARLLASHWELAIAADGAQALALARRDPPDLVLADVMMPGLDGFALLRELRNDAGLSGIPVVLVTARAGEESAIEGLLAGADDYIVKPFSARELVARVAGQLELARTRRGAFELNEFLVRFSDTARGLSEPEAVAETACRMMIERLQARRAAWVEIDHETQEYVADCIVLADGTRAEPSRWPLDPHDPFVSDHLAGRSVVYTDSTNDPRISARVVDEMARHGLGSGIAVPIYLEGEFHAVLSVSDPQPRLWTTEELALVEALAGRAWAEAERTRAEAALRERDRQTAADLKAITVLYELGKQCADPALDFSTGLQAILDTAVAMIGADKGNIQVLEPASGTLKIAVQHGFEAPFLEFFAEVKANDSAVCGQAFATRGRVVVEDVQQSDLFAGQPSLDVLLAAGVRAVQSAPLVSPDGRVFGMISTHFGAPHKPAERGLRMMDLVVRQAADYLERREAEAALRESEERQAFLLKLSDALRPLGDPAAVRTTAARLLGEQLGANRCLYAEVAGDEWLVEDAFEQDVLPLPSGRYDIARFGQWIVDRLRAGEPHVFDDLNSDERFDSAQRDAHAALSIHACVAVPLVKDGSLVAVLAVHSTARVNGLTARSRSPRR</sequence>
<dbReference type="EC" id="2.7.13.3" evidence="3"/>
<dbReference type="Pfam" id="PF01590">
    <property type="entry name" value="GAF"/>
    <property type="match status" value="2"/>
</dbReference>
<feature type="active site" evidence="8">
    <location>
        <position position="28"/>
    </location>
</feature>
<keyword evidence="8" id="KW-0378">Hydrolase</keyword>
<dbReference type="SUPFAM" id="SSF52172">
    <property type="entry name" value="CheY-like"/>
    <property type="match status" value="1"/>
</dbReference>
<dbReference type="SMART" id="SM00448">
    <property type="entry name" value="REC"/>
    <property type="match status" value="1"/>
</dbReference>
<dbReference type="CDD" id="cd17574">
    <property type="entry name" value="REC_OmpR"/>
    <property type="match status" value="1"/>
</dbReference>
<dbReference type="PANTHER" id="PTHR43547:SF2">
    <property type="entry name" value="HYBRID SIGNAL TRANSDUCTION HISTIDINE KINASE C"/>
    <property type="match status" value="1"/>
</dbReference>
<organism evidence="13 14">
    <name type="scientific">Actinoplanes ianthinogenes</name>
    <dbReference type="NCBI Taxonomy" id="122358"/>
    <lineage>
        <taxon>Bacteria</taxon>
        <taxon>Bacillati</taxon>
        <taxon>Actinomycetota</taxon>
        <taxon>Actinomycetes</taxon>
        <taxon>Micromonosporales</taxon>
        <taxon>Micromonosporaceae</taxon>
        <taxon>Actinoplanes</taxon>
    </lineage>
</organism>
<dbReference type="Proteomes" id="UP000676967">
    <property type="component" value="Chromosome"/>
</dbReference>
<accession>A0ABN6CQP1</accession>
<keyword evidence="6" id="KW-0418">Kinase</keyword>
<feature type="domain" description="CheB-type methylesterase" evidence="12">
    <location>
        <begin position="16"/>
        <end position="198"/>
    </location>
</feature>
<dbReference type="InterPro" id="IPR011006">
    <property type="entry name" value="CheY-like_superfamily"/>
</dbReference>
<dbReference type="Gene3D" id="3.30.565.10">
    <property type="entry name" value="Histidine kinase-like ATPase, C-terminal domain"/>
    <property type="match status" value="1"/>
</dbReference>
<evidence type="ECO:0000313" key="13">
    <source>
        <dbReference type="EMBL" id="BCJ47521.1"/>
    </source>
</evidence>
<dbReference type="InterPro" id="IPR003018">
    <property type="entry name" value="GAF"/>
</dbReference>
<dbReference type="EMBL" id="AP023356">
    <property type="protein sequence ID" value="BCJ47521.1"/>
    <property type="molecule type" value="Genomic_DNA"/>
</dbReference>
<reference evidence="13 14" key="1">
    <citation type="submission" date="2020-08" db="EMBL/GenBank/DDBJ databases">
        <title>Whole genome shotgun sequence of Actinoplanes ianthinogenes NBRC 13996.</title>
        <authorList>
            <person name="Komaki H."/>
            <person name="Tamura T."/>
        </authorList>
    </citation>
    <scope>NUCLEOTIDE SEQUENCE [LARGE SCALE GENOMIC DNA]</scope>
    <source>
        <strain evidence="13 14">NBRC 13996</strain>
    </source>
</reference>
<dbReference type="Pfam" id="PF00512">
    <property type="entry name" value="HisKA"/>
    <property type="match status" value="1"/>
</dbReference>
<evidence type="ECO:0000259" key="11">
    <source>
        <dbReference type="PROSITE" id="PS50110"/>
    </source>
</evidence>
<dbReference type="PANTHER" id="PTHR43547">
    <property type="entry name" value="TWO-COMPONENT HISTIDINE KINASE"/>
    <property type="match status" value="1"/>
</dbReference>
<comment type="subcellular location">
    <subcellularLocation>
        <location evidence="2">Cell membrane</location>
    </subcellularLocation>
</comment>
<gene>
    <name evidence="13" type="ORF">Aiant_81780</name>
</gene>
<evidence type="ECO:0000256" key="7">
    <source>
        <dbReference type="ARBA" id="ARBA00023012"/>
    </source>
</evidence>
<comment type="catalytic activity">
    <reaction evidence="1">
        <text>ATP + protein L-histidine = ADP + protein N-phospho-L-histidine.</text>
        <dbReference type="EC" id="2.7.13.3"/>
    </reaction>
</comment>
<dbReference type="InterPro" id="IPR001789">
    <property type="entry name" value="Sig_transdc_resp-reg_receiver"/>
</dbReference>
<dbReference type="PROSITE" id="PS50122">
    <property type="entry name" value="CHEB"/>
    <property type="match status" value="1"/>
</dbReference>
<feature type="modified residue" description="4-aspartylphosphate" evidence="9">
    <location>
        <position position="876"/>
    </location>
</feature>
<keyword evidence="5" id="KW-0808">Transferase</keyword>
<evidence type="ECO:0000259" key="12">
    <source>
        <dbReference type="PROSITE" id="PS50122"/>
    </source>
</evidence>
<feature type="active site" evidence="8">
    <location>
        <position position="146"/>
    </location>
</feature>
<dbReference type="SUPFAM" id="SSF55874">
    <property type="entry name" value="ATPase domain of HSP90 chaperone/DNA topoisomerase II/histidine kinase"/>
    <property type="match status" value="1"/>
</dbReference>
<evidence type="ECO:0000256" key="1">
    <source>
        <dbReference type="ARBA" id="ARBA00000085"/>
    </source>
</evidence>
<dbReference type="Gene3D" id="3.40.50.2300">
    <property type="match status" value="1"/>
</dbReference>
<evidence type="ECO:0000313" key="14">
    <source>
        <dbReference type="Proteomes" id="UP000676967"/>
    </source>
</evidence>
<evidence type="ECO:0000256" key="3">
    <source>
        <dbReference type="ARBA" id="ARBA00012438"/>
    </source>
</evidence>
<dbReference type="SUPFAM" id="SSF52738">
    <property type="entry name" value="Methylesterase CheB, C-terminal domain"/>
    <property type="match status" value="1"/>
</dbReference>
<dbReference type="Pfam" id="PF13185">
    <property type="entry name" value="GAF_2"/>
    <property type="match status" value="1"/>
</dbReference>
<dbReference type="SMART" id="SM00388">
    <property type="entry name" value="HisKA"/>
    <property type="match status" value="1"/>
</dbReference>
<evidence type="ECO:0000256" key="8">
    <source>
        <dbReference type="PROSITE-ProRule" id="PRU00050"/>
    </source>
</evidence>
<keyword evidence="7" id="KW-0902">Two-component regulatory system</keyword>
<evidence type="ECO:0000256" key="9">
    <source>
        <dbReference type="PROSITE-ProRule" id="PRU00169"/>
    </source>
</evidence>
<evidence type="ECO:0000259" key="10">
    <source>
        <dbReference type="PROSITE" id="PS50109"/>
    </source>
</evidence>
<dbReference type="Pfam" id="PF01339">
    <property type="entry name" value="CheB_methylest"/>
    <property type="match status" value="1"/>
</dbReference>
<dbReference type="InterPro" id="IPR003661">
    <property type="entry name" value="HisK_dim/P_dom"/>
</dbReference>
<evidence type="ECO:0000256" key="5">
    <source>
        <dbReference type="ARBA" id="ARBA00022679"/>
    </source>
</evidence>
<evidence type="ECO:0000256" key="4">
    <source>
        <dbReference type="ARBA" id="ARBA00022553"/>
    </source>
</evidence>
<keyword evidence="14" id="KW-1185">Reference proteome</keyword>
<dbReference type="InterPro" id="IPR035909">
    <property type="entry name" value="CheB_C"/>
</dbReference>
<dbReference type="SMART" id="SM00065">
    <property type="entry name" value="GAF"/>
    <property type="match status" value="2"/>
</dbReference>
<feature type="domain" description="Histidine kinase" evidence="10">
    <location>
        <begin position="556"/>
        <end position="773"/>
    </location>
</feature>